<dbReference type="PANTHER" id="PTHR32182">
    <property type="entry name" value="DNA REPLICATION AND REPAIR PROTEIN RECF"/>
    <property type="match status" value="1"/>
</dbReference>
<comment type="caution">
    <text evidence="8">The sequence shown here is derived from an EMBL/GenBank/DDBJ whole genome shotgun (WGS) entry which is preliminary data.</text>
</comment>
<name>A0A368BQR8_9GAMM</name>
<dbReference type="HAMAP" id="MF_00365">
    <property type="entry name" value="RecF"/>
    <property type="match status" value="1"/>
</dbReference>
<dbReference type="Proteomes" id="UP000252147">
    <property type="component" value="Unassembled WGS sequence"/>
</dbReference>
<keyword evidence="6" id="KW-0234">DNA repair</keyword>
<dbReference type="GO" id="GO:0006302">
    <property type="term" value="P:double-strand break repair"/>
    <property type="evidence" value="ECO:0007669"/>
    <property type="project" value="TreeGrafter"/>
</dbReference>
<evidence type="ECO:0000313" key="8">
    <source>
        <dbReference type="EMBL" id="RCL39254.1"/>
    </source>
</evidence>
<accession>A0A368BQR8</accession>
<dbReference type="PANTHER" id="PTHR32182:SF0">
    <property type="entry name" value="DNA REPLICATION AND REPAIR PROTEIN RECF"/>
    <property type="match status" value="1"/>
</dbReference>
<keyword evidence="1 6" id="KW-0963">Cytoplasm</keyword>
<dbReference type="NCBIfam" id="TIGR00611">
    <property type="entry name" value="recf"/>
    <property type="match status" value="1"/>
</dbReference>
<dbReference type="InterPro" id="IPR003395">
    <property type="entry name" value="RecF/RecN/SMC_N"/>
</dbReference>
<keyword evidence="6" id="KW-0742">SOS response</keyword>
<keyword evidence="2 6" id="KW-0235">DNA replication</keyword>
<sequence length="360" mass="41891">MIIKQIKASNFRSYEFLDISISSGISLFYGENGAGKSTILEAIQHNLTGRSFRTLHTNEMIRKGCLQYKVRVLFDNDNFIQSEKLHNKNVKYVNSDNKTKKIKDLLEDHPLCLLESNDFFFSSSSPEKKRSYLNKILFYVEQNFSETLQKLKKIQKQRNHALKIGSHEEIKLWTEQLCDIEPLLTKQNEAIISKINRRLKDSALVHIFLDKNKWINDVEVVYNTGFGKEVDLKEVLFANLELDKLLKRTNKGPHKRNFTINTNNEDVNTRLSRGQQKLLSIILHVLQKEIIDEHVAAETLLLLDDISSELDSDNLKIMLKYLSEHTQQTLMTSITNKSFSKLNELQMFHVEQKGEISYVR</sequence>
<evidence type="ECO:0000256" key="6">
    <source>
        <dbReference type="HAMAP-Rule" id="MF_00365"/>
    </source>
</evidence>
<evidence type="ECO:0000313" key="9">
    <source>
        <dbReference type="Proteomes" id="UP000252147"/>
    </source>
</evidence>
<comment type="similarity">
    <text evidence="6">Belongs to the RecF family.</text>
</comment>
<keyword evidence="3 6" id="KW-0547">Nucleotide-binding</keyword>
<dbReference type="SUPFAM" id="SSF52540">
    <property type="entry name" value="P-loop containing nucleoside triphosphate hydrolases"/>
    <property type="match status" value="1"/>
</dbReference>
<keyword evidence="4 6" id="KW-0067">ATP-binding</keyword>
<dbReference type="InterPro" id="IPR001238">
    <property type="entry name" value="DNA-binding_RecF"/>
</dbReference>
<dbReference type="InterPro" id="IPR027417">
    <property type="entry name" value="P-loop_NTPase"/>
</dbReference>
<dbReference type="AlphaFoldDB" id="A0A368BQR8"/>
<dbReference type="Gene3D" id="1.20.1050.90">
    <property type="entry name" value="RecF/RecN/SMC, N-terminal domain"/>
    <property type="match status" value="1"/>
</dbReference>
<dbReference type="Pfam" id="PF02463">
    <property type="entry name" value="SMC_N"/>
    <property type="match status" value="1"/>
</dbReference>
<gene>
    <name evidence="6 8" type="primary">recF</name>
    <name evidence="8" type="ORF">DBW97_00575</name>
</gene>
<keyword evidence="5 6" id="KW-0238">DNA-binding</keyword>
<evidence type="ECO:0000256" key="1">
    <source>
        <dbReference type="ARBA" id="ARBA00022490"/>
    </source>
</evidence>
<dbReference type="GO" id="GO:0003697">
    <property type="term" value="F:single-stranded DNA binding"/>
    <property type="evidence" value="ECO:0007669"/>
    <property type="project" value="UniProtKB-UniRule"/>
</dbReference>
<reference evidence="8 9" key="1">
    <citation type="journal article" date="2018" name="Microbiome">
        <title>Fine metagenomic profile of the Mediterranean stratified and mixed water columns revealed by assembly and recruitment.</title>
        <authorList>
            <person name="Haro-Moreno J.M."/>
            <person name="Lopez-Perez M."/>
            <person name="De La Torre J.R."/>
            <person name="Picazo A."/>
            <person name="Camacho A."/>
            <person name="Rodriguez-Valera F."/>
        </authorList>
    </citation>
    <scope>NUCLEOTIDE SEQUENCE [LARGE SCALE GENOMIC DNA]</scope>
    <source>
        <strain evidence="8">MED-G83</strain>
    </source>
</reference>
<organism evidence="8 9">
    <name type="scientific">SAR86 cluster bacterium</name>
    <dbReference type="NCBI Taxonomy" id="2030880"/>
    <lineage>
        <taxon>Bacteria</taxon>
        <taxon>Pseudomonadati</taxon>
        <taxon>Pseudomonadota</taxon>
        <taxon>Gammaproteobacteria</taxon>
        <taxon>SAR86 cluster</taxon>
    </lineage>
</organism>
<comment type="subcellular location">
    <subcellularLocation>
        <location evidence="6">Cytoplasm</location>
    </subcellularLocation>
</comment>
<dbReference type="GO" id="GO:0000731">
    <property type="term" value="P:DNA synthesis involved in DNA repair"/>
    <property type="evidence" value="ECO:0007669"/>
    <property type="project" value="TreeGrafter"/>
</dbReference>
<feature type="domain" description="RecF/RecN/SMC N-terminal" evidence="7">
    <location>
        <begin position="3"/>
        <end position="353"/>
    </location>
</feature>
<evidence type="ECO:0000256" key="5">
    <source>
        <dbReference type="ARBA" id="ARBA00023125"/>
    </source>
</evidence>
<evidence type="ECO:0000256" key="4">
    <source>
        <dbReference type="ARBA" id="ARBA00022840"/>
    </source>
</evidence>
<dbReference type="GO" id="GO:0006260">
    <property type="term" value="P:DNA replication"/>
    <property type="evidence" value="ECO:0007669"/>
    <property type="project" value="UniProtKB-UniRule"/>
</dbReference>
<dbReference type="GO" id="GO:0005524">
    <property type="term" value="F:ATP binding"/>
    <property type="evidence" value="ECO:0007669"/>
    <property type="project" value="UniProtKB-UniRule"/>
</dbReference>
<evidence type="ECO:0000259" key="7">
    <source>
        <dbReference type="Pfam" id="PF02463"/>
    </source>
</evidence>
<dbReference type="Gene3D" id="3.40.50.300">
    <property type="entry name" value="P-loop containing nucleotide triphosphate hydrolases"/>
    <property type="match status" value="1"/>
</dbReference>
<feature type="binding site" evidence="6">
    <location>
        <begin position="30"/>
        <end position="37"/>
    </location>
    <ligand>
        <name>ATP</name>
        <dbReference type="ChEBI" id="CHEBI:30616"/>
    </ligand>
</feature>
<dbReference type="GO" id="GO:0005737">
    <property type="term" value="C:cytoplasm"/>
    <property type="evidence" value="ECO:0007669"/>
    <property type="project" value="UniProtKB-SubCell"/>
</dbReference>
<evidence type="ECO:0000256" key="3">
    <source>
        <dbReference type="ARBA" id="ARBA00022741"/>
    </source>
</evidence>
<keyword evidence="6" id="KW-0227">DNA damage</keyword>
<protein>
    <recommendedName>
        <fullName evidence="6">DNA replication and repair protein RecF</fullName>
    </recommendedName>
</protein>
<comment type="function">
    <text evidence="6">The RecF protein is involved in DNA metabolism; it is required for DNA replication and normal SOS inducibility. RecF binds preferentially to single-stranded, linear DNA. It also seems to bind ATP.</text>
</comment>
<evidence type="ECO:0000256" key="2">
    <source>
        <dbReference type="ARBA" id="ARBA00022705"/>
    </source>
</evidence>
<dbReference type="EMBL" id="QOPD01000001">
    <property type="protein sequence ID" value="RCL39254.1"/>
    <property type="molecule type" value="Genomic_DNA"/>
</dbReference>
<dbReference type="InterPro" id="IPR042174">
    <property type="entry name" value="RecF_2"/>
</dbReference>
<dbReference type="GO" id="GO:0009432">
    <property type="term" value="P:SOS response"/>
    <property type="evidence" value="ECO:0007669"/>
    <property type="project" value="UniProtKB-UniRule"/>
</dbReference>
<proteinExistence type="inferred from homology"/>